<evidence type="ECO:0000256" key="4">
    <source>
        <dbReference type="ARBA" id="ARBA00022989"/>
    </source>
</evidence>
<keyword evidence="5 6" id="KW-0472">Membrane</keyword>
<dbReference type="InterPro" id="IPR010432">
    <property type="entry name" value="RDD"/>
</dbReference>
<evidence type="ECO:0000256" key="1">
    <source>
        <dbReference type="ARBA" id="ARBA00004651"/>
    </source>
</evidence>
<evidence type="ECO:0000256" key="5">
    <source>
        <dbReference type="ARBA" id="ARBA00023136"/>
    </source>
</evidence>
<keyword evidence="9" id="KW-1185">Reference proteome</keyword>
<evidence type="ECO:0000313" key="9">
    <source>
        <dbReference type="Proteomes" id="UP001500841"/>
    </source>
</evidence>
<protein>
    <recommendedName>
        <fullName evidence="7">RDD domain-containing protein</fullName>
    </recommendedName>
</protein>
<name>A0ABP7WS12_9SPHI</name>
<reference evidence="9" key="1">
    <citation type="journal article" date="2019" name="Int. J. Syst. Evol. Microbiol.">
        <title>The Global Catalogue of Microorganisms (GCM) 10K type strain sequencing project: providing services to taxonomists for standard genome sequencing and annotation.</title>
        <authorList>
            <consortium name="The Broad Institute Genomics Platform"/>
            <consortium name="The Broad Institute Genome Sequencing Center for Infectious Disease"/>
            <person name="Wu L."/>
            <person name="Ma J."/>
        </authorList>
    </citation>
    <scope>NUCLEOTIDE SEQUENCE [LARGE SCALE GENOMIC DNA]</scope>
    <source>
        <strain evidence="9">JCM 17085</strain>
    </source>
</reference>
<dbReference type="PANTHER" id="PTHR36115:SF4">
    <property type="entry name" value="MEMBRANE PROTEIN"/>
    <property type="match status" value="1"/>
</dbReference>
<comment type="caution">
    <text evidence="8">The sequence shown here is derived from an EMBL/GenBank/DDBJ whole genome shotgun (WGS) entry which is preliminary data.</text>
</comment>
<comment type="subcellular location">
    <subcellularLocation>
        <location evidence="1">Cell membrane</location>
        <topology evidence="1">Multi-pass membrane protein</topology>
    </subcellularLocation>
</comment>
<keyword evidence="2" id="KW-1003">Cell membrane</keyword>
<dbReference type="InterPro" id="IPR051791">
    <property type="entry name" value="Pra-immunoreactive"/>
</dbReference>
<proteinExistence type="predicted"/>
<feature type="transmembrane region" description="Helical" evidence="6">
    <location>
        <begin position="82"/>
        <end position="104"/>
    </location>
</feature>
<accession>A0ABP7WS12</accession>
<sequence>MNEEYYIIERGLKKGPYTFSEIMQMDIDIHTEVITASNDKTQYASELSELNEYFESKGIYFPTVDNLAGFGKRAGAFFIDYVGWYILLSNIILRTSIVALPAAYRFGDPVPPEMLKLSLLMLGSFLVYNTICEATGLKGSFGKKILRLMVVDIDGQRLSFARAFLRNLGVVLSITIWIPFLSVLFSEHRQAWYDSWAKTYVIKTN</sequence>
<evidence type="ECO:0000256" key="6">
    <source>
        <dbReference type="SAM" id="Phobius"/>
    </source>
</evidence>
<evidence type="ECO:0000259" key="7">
    <source>
        <dbReference type="Pfam" id="PF06271"/>
    </source>
</evidence>
<dbReference type="Pfam" id="PF06271">
    <property type="entry name" value="RDD"/>
    <property type="match status" value="1"/>
</dbReference>
<feature type="transmembrane region" description="Helical" evidence="6">
    <location>
        <begin position="164"/>
        <end position="185"/>
    </location>
</feature>
<feature type="domain" description="RDD" evidence="7">
    <location>
        <begin position="67"/>
        <end position="198"/>
    </location>
</feature>
<feature type="transmembrane region" description="Helical" evidence="6">
    <location>
        <begin position="116"/>
        <end position="137"/>
    </location>
</feature>
<evidence type="ECO:0000256" key="2">
    <source>
        <dbReference type="ARBA" id="ARBA00022475"/>
    </source>
</evidence>
<organism evidence="8 9">
    <name type="scientific">Mucilaginibacter panaciglaebae</name>
    <dbReference type="NCBI Taxonomy" id="502331"/>
    <lineage>
        <taxon>Bacteria</taxon>
        <taxon>Pseudomonadati</taxon>
        <taxon>Bacteroidota</taxon>
        <taxon>Sphingobacteriia</taxon>
        <taxon>Sphingobacteriales</taxon>
        <taxon>Sphingobacteriaceae</taxon>
        <taxon>Mucilaginibacter</taxon>
    </lineage>
</organism>
<dbReference type="PANTHER" id="PTHR36115">
    <property type="entry name" value="PROLINE-RICH ANTIGEN HOMOLOG-RELATED"/>
    <property type="match status" value="1"/>
</dbReference>
<evidence type="ECO:0000313" key="8">
    <source>
        <dbReference type="EMBL" id="GAA4095472.1"/>
    </source>
</evidence>
<evidence type="ECO:0000256" key="3">
    <source>
        <dbReference type="ARBA" id="ARBA00022692"/>
    </source>
</evidence>
<dbReference type="Proteomes" id="UP001500841">
    <property type="component" value="Unassembled WGS sequence"/>
</dbReference>
<keyword evidence="4 6" id="KW-1133">Transmembrane helix</keyword>
<dbReference type="RefSeq" id="WP_345103140.1">
    <property type="nucleotide sequence ID" value="NZ_BAABCV010000006.1"/>
</dbReference>
<dbReference type="EMBL" id="BAABCV010000006">
    <property type="protein sequence ID" value="GAA4095472.1"/>
    <property type="molecule type" value="Genomic_DNA"/>
</dbReference>
<keyword evidence="3 6" id="KW-0812">Transmembrane</keyword>
<gene>
    <name evidence="8" type="ORF">GCM10022392_18120</name>
</gene>